<evidence type="ECO:0000313" key="4">
    <source>
        <dbReference type="Proteomes" id="UP000004318"/>
    </source>
</evidence>
<dbReference type="Proteomes" id="UP000004318">
    <property type="component" value="Unassembled WGS sequence"/>
</dbReference>
<comment type="caution">
    <text evidence="3">The sequence shown here is derived from an EMBL/GenBank/DDBJ whole genome shotgun (WGS) entry which is preliminary data.</text>
</comment>
<dbReference type="RefSeq" id="WP_009805024.1">
    <property type="nucleotide sequence ID" value="NZ_CH724131.1"/>
</dbReference>
<proteinExistence type="predicted"/>
<dbReference type="STRING" id="252305.OB2597_03869"/>
<accession>A3U3V7</accession>
<sequence length="194" mass="20452">MELAILLLAAGASARMRGRDKLMEPVEGAPLVATMARRARAVTPHVVVTLPDLAHPRARALEGQPLRLLSVPDAATGMSASFRAAAAALPAEIPGLLILPADMPDLTADDLATVAARWRSAPDRIHRATAADGTPGHPVVLPARLLPALKGLTGDTGPRTLLRPETVVPVRLPARNATTDLDTPEDWAAWRARP</sequence>
<protein>
    <recommendedName>
        <fullName evidence="2">MobA-like NTP transferase domain-containing protein</fullName>
    </recommendedName>
</protein>
<evidence type="ECO:0000256" key="1">
    <source>
        <dbReference type="ARBA" id="ARBA00022842"/>
    </source>
</evidence>
<dbReference type="CDD" id="cd04182">
    <property type="entry name" value="GT_2_like_f"/>
    <property type="match status" value="1"/>
</dbReference>
<dbReference type="InterPro" id="IPR029044">
    <property type="entry name" value="Nucleotide-diphossugar_trans"/>
</dbReference>
<keyword evidence="1" id="KW-0460">Magnesium</keyword>
<organism evidence="3 4">
    <name type="scientific">Pseudooceanicola batsensis (strain ATCC BAA-863 / DSM 15984 / KCTC 12145 / HTCC2597)</name>
    <name type="common">Oceanicola batsensis</name>
    <dbReference type="NCBI Taxonomy" id="252305"/>
    <lineage>
        <taxon>Bacteria</taxon>
        <taxon>Pseudomonadati</taxon>
        <taxon>Pseudomonadota</taxon>
        <taxon>Alphaproteobacteria</taxon>
        <taxon>Rhodobacterales</taxon>
        <taxon>Paracoccaceae</taxon>
        <taxon>Pseudooceanicola</taxon>
    </lineage>
</organism>
<dbReference type="InterPro" id="IPR025877">
    <property type="entry name" value="MobA-like_NTP_Trfase"/>
</dbReference>
<dbReference type="SUPFAM" id="SSF53448">
    <property type="entry name" value="Nucleotide-diphospho-sugar transferases"/>
    <property type="match status" value="1"/>
</dbReference>
<dbReference type="PANTHER" id="PTHR43777:SF1">
    <property type="entry name" value="MOLYBDENUM COFACTOR CYTIDYLYLTRANSFERASE"/>
    <property type="match status" value="1"/>
</dbReference>
<name>A3U3V7_PSEBH</name>
<dbReference type="eggNOG" id="COG2068">
    <property type="taxonomic scope" value="Bacteria"/>
</dbReference>
<evidence type="ECO:0000313" key="3">
    <source>
        <dbReference type="EMBL" id="EAQ01196.1"/>
    </source>
</evidence>
<dbReference type="HOGENOM" id="CLU_061980_4_0_5"/>
<dbReference type="OrthoDB" id="9779263at2"/>
<feature type="domain" description="MobA-like NTP transferase" evidence="2">
    <location>
        <begin position="6"/>
        <end position="163"/>
    </location>
</feature>
<dbReference type="GO" id="GO:0016779">
    <property type="term" value="F:nucleotidyltransferase activity"/>
    <property type="evidence" value="ECO:0007669"/>
    <property type="project" value="UniProtKB-ARBA"/>
</dbReference>
<dbReference type="Pfam" id="PF12804">
    <property type="entry name" value="NTP_transf_3"/>
    <property type="match status" value="1"/>
</dbReference>
<dbReference type="Gene3D" id="3.90.550.10">
    <property type="entry name" value="Spore Coat Polysaccharide Biosynthesis Protein SpsA, Chain A"/>
    <property type="match status" value="1"/>
</dbReference>
<gene>
    <name evidence="3" type="ORF">OB2597_03869</name>
</gene>
<dbReference type="EMBL" id="AAMO01000017">
    <property type="protein sequence ID" value="EAQ01196.1"/>
    <property type="molecule type" value="Genomic_DNA"/>
</dbReference>
<dbReference type="PANTHER" id="PTHR43777">
    <property type="entry name" value="MOLYBDENUM COFACTOR CYTIDYLYLTRANSFERASE"/>
    <property type="match status" value="1"/>
</dbReference>
<evidence type="ECO:0000259" key="2">
    <source>
        <dbReference type="Pfam" id="PF12804"/>
    </source>
</evidence>
<dbReference type="AlphaFoldDB" id="A3U3V7"/>
<reference evidence="3 4" key="1">
    <citation type="journal article" date="2010" name="J. Bacteriol.">
        <title>Genome sequences of Oceanicola granulosus HTCC2516(T) and Oceanicola batsensis HTCC2597(TDelta).</title>
        <authorList>
            <person name="Thrash J.C."/>
            <person name="Cho J.C."/>
            <person name="Vergin K.L."/>
            <person name="Giovannoni S.J."/>
        </authorList>
    </citation>
    <scope>NUCLEOTIDE SEQUENCE [LARGE SCALE GENOMIC DNA]</scope>
    <source>
        <strain evidence="4">ATCC BAA-863 / DSM 15984 / KCTC 12145 / HTCC2597</strain>
    </source>
</reference>
<keyword evidence="4" id="KW-1185">Reference proteome</keyword>